<dbReference type="AlphaFoldDB" id="A0A8X7MIU7"/>
<organism evidence="1 2">
    <name type="scientific">Tilletia controversa</name>
    <name type="common">dwarf bunt fungus</name>
    <dbReference type="NCBI Taxonomy" id="13291"/>
    <lineage>
        <taxon>Eukaryota</taxon>
        <taxon>Fungi</taxon>
        <taxon>Dikarya</taxon>
        <taxon>Basidiomycota</taxon>
        <taxon>Ustilaginomycotina</taxon>
        <taxon>Exobasidiomycetes</taxon>
        <taxon>Tilletiales</taxon>
        <taxon>Tilletiaceae</taxon>
        <taxon>Tilletia</taxon>
    </lineage>
</organism>
<reference evidence="1" key="1">
    <citation type="submission" date="2016-04" db="EMBL/GenBank/DDBJ databases">
        <authorList>
            <person name="Nguyen H.D."/>
            <person name="Samba Siva P."/>
            <person name="Cullis J."/>
            <person name="Levesque C.A."/>
            <person name="Hambleton S."/>
        </authorList>
    </citation>
    <scope>NUCLEOTIDE SEQUENCE</scope>
    <source>
        <strain evidence="1">DAOMC 236426</strain>
    </source>
</reference>
<dbReference type="EMBL" id="LWDE02002403">
    <property type="protein sequence ID" value="KAE8237744.1"/>
    <property type="molecule type" value="Genomic_DNA"/>
</dbReference>
<proteinExistence type="predicted"/>
<evidence type="ECO:0000313" key="1">
    <source>
        <dbReference type="EMBL" id="KAE8237744.1"/>
    </source>
</evidence>
<keyword evidence="2" id="KW-1185">Reference proteome</keyword>
<accession>A0A8X7MIU7</accession>
<evidence type="ECO:0000313" key="2">
    <source>
        <dbReference type="Proteomes" id="UP000077684"/>
    </source>
</evidence>
<name>A0A8X7MIU7_9BASI</name>
<comment type="caution">
    <text evidence="1">The sequence shown here is derived from an EMBL/GenBank/DDBJ whole genome shotgun (WGS) entry which is preliminary data.</text>
</comment>
<gene>
    <name evidence="1" type="ORF">A4X06_0g9128</name>
</gene>
<sequence length="161" mass="17405">MSKAVRSRATPDHVHGYNCALAELSTSCFLQELEAAAADKRLKVPASMNDKQGHNLEDAIAGGFGEIETVYQTLMPSTMALFSVLAGRVPHQPLEESPSPKVGQSTPDSLLSTNAMENGDQVDSMEVDEEDVTEAEIHMDKKDMLCRACWGLEAHASTASR</sequence>
<dbReference type="Proteomes" id="UP000077684">
    <property type="component" value="Unassembled WGS sequence"/>
</dbReference>
<reference evidence="1" key="2">
    <citation type="journal article" date="2019" name="IMA Fungus">
        <title>Genome sequencing and comparison of five Tilletia species to identify candidate genes for the detection of regulated species infecting wheat.</title>
        <authorList>
            <person name="Nguyen H.D.T."/>
            <person name="Sultana T."/>
            <person name="Kesanakurti P."/>
            <person name="Hambleton S."/>
        </authorList>
    </citation>
    <scope>NUCLEOTIDE SEQUENCE</scope>
    <source>
        <strain evidence="1">DAOMC 236426</strain>
    </source>
</reference>
<protein>
    <submittedName>
        <fullName evidence="1">Uncharacterized protein</fullName>
    </submittedName>
</protein>